<evidence type="ECO:0000313" key="5">
    <source>
        <dbReference type="EMBL" id="KAK9676152.1"/>
    </source>
</evidence>
<dbReference type="PROSITE" id="PS50102">
    <property type="entry name" value="RRM"/>
    <property type="match status" value="1"/>
</dbReference>
<dbReference type="InterPro" id="IPR025715">
    <property type="entry name" value="FoP_C"/>
</dbReference>
<feature type="region of interest" description="Disordered" evidence="3">
    <location>
        <begin position="212"/>
        <end position="298"/>
    </location>
</feature>
<feature type="compositionally biased region" description="Basic and acidic residues" evidence="3">
    <location>
        <begin position="273"/>
        <end position="290"/>
    </location>
</feature>
<proteinExistence type="predicted"/>
<reference evidence="5" key="1">
    <citation type="submission" date="2024-03" db="EMBL/GenBank/DDBJ databases">
        <title>WGS assembly of Saponaria officinalis var. Norfolk2.</title>
        <authorList>
            <person name="Jenkins J."/>
            <person name="Shu S."/>
            <person name="Grimwood J."/>
            <person name="Barry K."/>
            <person name="Goodstein D."/>
            <person name="Schmutz J."/>
            <person name="Leebens-Mack J."/>
            <person name="Osbourn A."/>
        </authorList>
    </citation>
    <scope>NUCLEOTIDE SEQUENCE [LARGE SCALE GENOMIC DNA]</scope>
    <source>
        <strain evidence="5">JIC</strain>
    </source>
</reference>
<dbReference type="Gene3D" id="3.30.70.330">
    <property type="match status" value="1"/>
</dbReference>
<sequence>MDKSLDMSLDDIIKSKKSSGRGQGRGIAPRGRGARGGSFSVGRMRGGGGGGRGRRLSGRQVPLGVNIGSSSSAIAKTSRRTNNFPWQRNLLEESLTAAGLPVMESGTKLYISNLDSGVSNNDIRELFSEIGELKRYAIHFDKSGRPSGSAEVVYANRSDAFAAHKRYNNVQLDGRPMKIEVVTPNAQVPVSARINVVGGPNGKATRRVVLAQSGGRQMVSVPANRGVSSQRNRGGLRNGQGRSQNQGRGMGMSNGRGQGQHRGRGGRGRGRGKKQEKSAEELDKELENYHAEGMNIEV</sequence>
<feature type="compositionally biased region" description="Gly residues" evidence="3">
    <location>
        <begin position="248"/>
        <end position="258"/>
    </location>
</feature>
<dbReference type="InterPro" id="IPR035979">
    <property type="entry name" value="RBD_domain_sf"/>
</dbReference>
<dbReference type="InterPro" id="IPR000504">
    <property type="entry name" value="RRM_dom"/>
</dbReference>
<dbReference type="Pfam" id="PF13865">
    <property type="entry name" value="FoP_duplication"/>
    <property type="match status" value="1"/>
</dbReference>
<evidence type="ECO:0000256" key="3">
    <source>
        <dbReference type="SAM" id="MobiDB-lite"/>
    </source>
</evidence>
<dbReference type="InterPro" id="IPR012677">
    <property type="entry name" value="Nucleotide-bd_a/b_plait_sf"/>
</dbReference>
<protein>
    <recommendedName>
        <fullName evidence="4">RRM domain-containing protein</fullName>
    </recommendedName>
</protein>
<dbReference type="Pfam" id="PF00076">
    <property type="entry name" value="RRM_1"/>
    <property type="match status" value="1"/>
</dbReference>
<dbReference type="Proteomes" id="UP001443914">
    <property type="component" value="Unassembled WGS sequence"/>
</dbReference>
<gene>
    <name evidence="5" type="ORF">RND81_11G058000</name>
</gene>
<dbReference type="GO" id="GO:0003729">
    <property type="term" value="F:mRNA binding"/>
    <property type="evidence" value="ECO:0007669"/>
    <property type="project" value="TreeGrafter"/>
</dbReference>
<dbReference type="GO" id="GO:0005634">
    <property type="term" value="C:nucleus"/>
    <property type="evidence" value="ECO:0007669"/>
    <property type="project" value="TreeGrafter"/>
</dbReference>
<dbReference type="SMART" id="SM00360">
    <property type="entry name" value="RRM"/>
    <property type="match status" value="1"/>
</dbReference>
<evidence type="ECO:0000313" key="6">
    <source>
        <dbReference type="Proteomes" id="UP001443914"/>
    </source>
</evidence>
<name>A0AAW1HID5_SAPOF</name>
<dbReference type="EMBL" id="JBDFQZ010000011">
    <property type="protein sequence ID" value="KAK9676152.1"/>
    <property type="molecule type" value="Genomic_DNA"/>
</dbReference>
<evidence type="ECO:0000256" key="1">
    <source>
        <dbReference type="ARBA" id="ARBA00022884"/>
    </source>
</evidence>
<keyword evidence="1 2" id="KW-0694">RNA-binding</keyword>
<accession>A0AAW1HID5</accession>
<feature type="domain" description="RRM" evidence="4">
    <location>
        <begin position="107"/>
        <end position="184"/>
    </location>
</feature>
<dbReference type="PANTHER" id="PTHR19965">
    <property type="entry name" value="RNA AND EXPORT FACTOR BINDING PROTEIN"/>
    <property type="match status" value="1"/>
</dbReference>
<dbReference type="PANTHER" id="PTHR19965:SF33">
    <property type="entry name" value="THO COMPLEX SUBUNIT 4D"/>
    <property type="match status" value="1"/>
</dbReference>
<dbReference type="SUPFAM" id="SSF54928">
    <property type="entry name" value="RNA-binding domain, RBD"/>
    <property type="match status" value="1"/>
</dbReference>
<feature type="compositionally biased region" description="Basic residues" evidence="3">
    <location>
        <begin position="259"/>
        <end position="272"/>
    </location>
</feature>
<comment type="caution">
    <text evidence="5">The sequence shown here is derived from an EMBL/GenBank/DDBJ whole genome shotgun (WGS) entry which is preliminary data.</text>
</comment>
<organism evidence="5 6">
    <name type="scientific">Saponaria officinalis</name>
    <name type="common">Common soapwort</name>
    <name type="synonym">Lychnis saponaria</name>
    <dbReference type="NCBI Taxonomy" id="3572"/>
    <lineage>
        <taxon>Eukaryota</taxon>
        <taxon>Viridiplantae</taxon>
        <taxon>Streptophyta</taxon>
        <taxon>Embryophyta</taxon>
        <taxon>Tracheophyta</taxon>
        <taxon>Spermatophyta</taxon>
        <taxon>Magnoliopsida</taxon>
        <taxon>eudicotyledons</taxon>
        <taxon>Gunneridae</taxon>
        <taxon>Pentapetalae</taxon>
        <taxon>Caryophyllales</taxon>
        <taxon>Caryophyllaceae</taxon>
        <taxon>Caryophylleae</taxon>
        <taxon>Saponaria</taxon>
    </lineage>
</organism>
<dbReference type="AlphaFoldDB" id="A0AAW1HID5"/>
<evidence type="ECO:0000256" key="2">
    <source>
        <dbReference type="PROSITE-ProRule" id="PRU00176"/>
    </source>
</evidence>
<evidence type="ECO:0000259" key="4">
    <source>
        <dbReference type="PROSITE" id="PS50102"/>
    </source>
</evidence>
<dbReference type="CDD" id="cd12680">
    <property type="entry name" value="RRM_THOC4"/>
    <property type="match status" value="1"/>
</dbReference>
<feature type="compositionally biased region" description="Low complexity" evidence="3">
    <location>
        <begin position="228"/>
        <end position="247"/>
    </location>
</feature>
<dbReference type="SMART" id="SM01218">
    <property type="entry name" value="FoP_duplication"/>
    <property type="match status" value="1"/>
</dbReference>
<feature type="region of interest" description="Disordered" evidence="3">
    <location>
        <begin position="1"/>
        <end position="62"/>
    </location>
</feature>
<feature type="compositionally biased region" description="Low complexity" evidence="3">
    <location>
        <begin position="26"/>
        <end position="43"/>
    </location>
</feature>
<dbReference type="GO" id="GO:0006406">
    <property type="term" value="P:mRNA export from nucleus"/>
    <property type="evidence" value="ECO:0007669"/>
    <property type="project" value="TreeGrafter"/>
</dbReference>
<dbReference type="InterPro" id="IPR051229">
    <property type="entry name" value="ALYREF_mRNA_export"/>
</dbReference>
<keyword evidence="6" id="KW-1185">Reference proteome</keyword>